<gene>
    <name evidence="9" type="ORF">AB0887_10195</name>
</gene>
<dbReference type="PANTHER" id="PTHR24286:SF24">
    <property type="entry name" value="LANOSTEROL 14-ALPHA DEMETHYLASE"/>
    <property type="match status" value="1"/>
</dbReference>
<comment type="cofactor">
    <cofactor evidence="1">
        <name>heme</name>
        <dbReference type="ChEBI" id="CHEBI:30413"/>
    </cofactor>
</comment>
<evidence type="ECO:0000256" key="2">
    <source>
        <dbReference type="ARBA" id="ARBA00010617"/>
    </source>
</evidence>
<keyword evidence="3" id="KW-0349">Heme</keyword>
<evidence type="ECO:0000313" key="10">
    <source>
        <dbReference type="Proteomes" id="UP001553843"/>
    </source>
</evidence>
<evidence type="ECO:0000256" key="3">
    <source>
        <dbReference type="ARBA" id="ARBA00022617"/>
    </source>
</evidence>
<dbReference type="Proteomes" id="UP001553843">
    <property type="component" value="Unassembled WGS sequence"/>
</dbReference>
<feature type="region of interest" description="Disordered" evidence="8">
    <location>
        <begin position="352"/>
        <end position="373"/>
    </location>
</feature>
<evidence type="ECO:0000256" key="4">
    <source>
        <dbReference type="ARBA" id="ARBA00022723"/>
    </source>
</evidence>
<evidence type="ECO:0000313" key="9">
    <source>
        <dbReference type="EMBL" id="MEW2362317.1"/>
    </source>
</evidence>
<accession>A0ABV3LS92</accession>
<comment type="caution">
    <text evidence="9">The sequence shown here is derived from an EMBL/GenBank/DDBJ whole genome shotgun (WGS) entry which is preliminary data.</text>
</comment>
<dbReference type="Pfam" id="PF00067">
    <property type="entry name" value="p450"/>
    <property type="match status" value="1"/>
</dbReference>
<dbReference type="RefSeq" id="WP_359770927.1">
    <property type="nucleotide sequence ID" value="NZ_JBEYRR010000001.1"/>
</dbReference>
<dbReference type="PANTHER" id="PTHR24286">
    <property type="entry name" value="CYTOCHROME P450 26"/>
    <property type="match status" value="1"/>
</dbReference>
<dbReference type="CDD" id="cd11067">
    <property type="entry name" value="CYP152"/>
    <property type="match status" value="1"/>
</dbReference>
<name>A0ABV3LS92_9ACTN</name>
<reference evidence="9 10" key="1">
    <citation type="submission" date="2024-06" db="EMBL/GenBank/DDBJ databases">
        <title>The Natural Products Discovery Center: Release of the First 8490 Sequenced Strains for Exploring Actinobacteria Biosynthetic Diversity.</title>
        <authorList>
            <person name="Kalkreuter E."/>
            <person name="Kautsar S.A."/>
            <person name="Yang D."/>
            <person name="Bader C.D."/>
            <person name="Teijaro C.N."/>
            <person name="Fluegel L."/>
            <person name="Davis C.M."/>
            <person name="Simpson J.R."/>
            <person name="Lauterbach L."/>
            <person name="Steele A.D."/>
            <person name="Gui C."/>
            <person name="Meng S."/>
            <person name="Li G."/>
            <person name="Viehrig K."/>
            <person name="Ye F."/>
            <person name="Su P."/>
            <person name="Kiefer A.F."/>
            <person name="Nichols A."/>
            <person name="Cepeda A.J."/>
            <person name="Yan W."/>
            <person name="Fan B."/>
            <person name="Jiang Y."/>
            <person name="Adhikari A."/>
            <person name="Zheng C.-J."/>
            <person name="Schuster L."/>
            <person name="Cowan T.M."/>
            <person name="Smanski M.J."/>
            <person name="Chevrette M.G."/>
            <person name="De Carvalho L.P.S."/>
            <person name="Shen B."/>
        </authorList>
    </citation>
    <scope>NUCLEOTIDE SEQUENCE [LARGE SCALE GENOMIC DNA]</scope>
    <source>
        <strain evidence="9 10">NPDC047833</strain>
    </source>
</reference>
<organism evidence="9 10">
    <name type="scientific">Streptomyces huasconensis</name>
    <dbReference type="NCBI Taxonomy" id="1854574"/>
    <lineage>
        <taxon>Bacteria</taxon>
        <taxon>Bacillati</taxon>
        <taxon>Actinomycetota</taxon>
        <taxon>Actinomycetes</taxon>
        <taxon>Kitasatosporales</taxon>
        <taxon>Streptomycetaceae</taxon>
        <taxon>Streptomyces</taxon>
    </lineage>
</organism>
<keyword evidence="4" id="KW-0479">Metal-binding</keyword>
<dbReference type="SUPFAM" id="SSF48264">
    <property type="entry name" value="Cytochrome P450"/>
    <property type="match status" value="1"/>
</dbReference>
<evidence type="ECO:0000256" key="7">
    <source>
        <dbReference type="ARBA" id="ARBA00023033"/>
    </source>
</evidence>
<dbReference type="EMBL" id="JBEYRS010000003">
    <property type="protein sequence ID" value="MEW2362317.1"/>
    <property type="molecule type" value="Genomic_DNA"/>
</dbReference>
<proteinExistence type="inferred from homology"/>
<dbReference type="InterPro" id="IPR036396">
    <property type="entry name" value="Cyt_P450_sf"/>
</dbReference>
<keyword evidence="10" id="KW-1185">Reference proteome</keyword>
<evidence type="ECO:0000256" key="5">
    <source>
        <dbReference type="ARBA" id="ARBA00023002"/>
    </source>
</evidence>
<dbReference type="Gene3D" id="1.10.630.10">
    <property type="entry name" value="Cytochrome P450"/>
    <property type="match status" value="1"/>
</dbReference>
<evidence type="ECO:0000256" key="8">
    <source>
        <dbReference type="SAM" id="MobiDB-lite"/>
    </source>
</evidence>
<evidence type="ECO:0000256" key="1">
    <source>
        <dbReference type="ARBA" id="ARBA00001971"/>
    </source>
</evidence>
<keyword evidence="7" id="KW-0503">Monooxygenase</keyword>
<evidence type="ECO:0000256" key="6">
    <source>
        <dbReference type="ARBA" id="ARBA00023004"/>
    </source>
</evidence>
<feature type="compositionally biased region" description="Basic and acidic residues" evidence="8">
    <location>
        <begin position="150"/>
        <end position="169"/>
    </location>
</feature>
<keyword evidence="6" id="KW-0408">Iron</keyword>
<feature type="region of interest" description="Disordered" evidence="8">
    <location>
        <begin position="148"/>
        <end position="169"/>
    </location>
</feature>
<comment type="similarity">
    <text evidence="2">Belongs to the cytochrome P450 family.</text>
</comment>
<keyword evidence="5" id="KW-0560">Oxidoreductase</keyword>
<dbReference type="InterPro" id="IPR001128">
    <property type="entry name" value="Cyt_P450"/>
</dbReference>
<sequence length="424" mass="47096">MLDHTLPLLAQGYAWLPDLTRRKGPGPVRTRLMGKPAIALRGPQAVSFFYDENHVRRRTALPEPILSTLFGKGAVHTLDGEEHRRRKAMFVSALKDATAVTVLAERVAEEWDRAAKEWAGRSQATLFDEVSLLLTRAVCAWAGVPLTGHPSDRHPSDRHPSDQHPDDAARQTAQDLVAMVDGFATAGPRHWKARSARKRQEERLARLIEEVRSAGHEPSDAPSVVEAVAAHREADGRLLDPRTAAVEVLNVLRPTVAVTWFTVFGAHALHRHPALRERLATAGDGYARAFAHEVRRFYPFAPFVAGLAPSDLEWQGEHIAEGSMILLDLYGQNHDPGLWKAPYRFDPERFDGREPGRDELVPQGGGDASAGHRCPGEDVTLAVLTTLLPRLARLDYRVPEQDLRIPLHRVPTRPRSGFVITDVR</sequence>
<protein>
    <submittedName>
        <fullName evidence="9">Cytochrome P450</fullName>
    </submittedName>
</protein>